<dbReference type="GO" id="GO:0015031">
    <property type="term" value="P:protein transport"/>
    <property type="evidence" value="ECO:0007669"/>
    <property type="project" value="UniProtKB-KW"/>
</dbReference>
<dbReference type="GO" id="GO:0005765">
    <property type="term" value="C:lysosomal membrane"/>
    <property type="evidence" value="ECO:0007669"/>
    <property type="project" value="UniProtKB-SubCell"/>
</dbReference>
<comment type="subcellular location">
    <subcellularLocation>
        <location evidence="1">Late endosome membrane</location>
        <topology evidence="1">Peripheral membrane protein</topology>
        <orientation evidence="1">Cytoplasmic side</orientation>
    </subcellularLocation>
    <subcellularLocation>
        <location evidence="2">Lysosome membrane</location>
        <topology evidence="2">Peripheral membrane protein</topology>
        <orientation evidence="2">Cytoplasmic side</orientation>
    </subcellularLocation>
</comment>
<dbReference type="InterPro" id="IPR027482">
    <property type="entry name" value="Sec1-like_dom2"/>
</dbReference>
<evidence type="ECO:0000313" key="6">
    <source>
        <dbReference type="Proteomes" id="UP001318040"/>
    </source>
</evidence>
<dbReference type="Gene3D" id="1.25.40.850">
    <property type="match status" value="1"/>
</dbReference>
<accession>A0AAJ7U069</accession>
<dbReference type="InterPro" id="IPR043127">
    <property type="entry name" value="Sec-1-like_dom3a"/>
</dbReference>
<evidence type="ECO:0000256" key="2">
    <source>
        <dbReference type="ARBA" id="ARBA00004630"/>
    </source>
</evidence>
<evidence type="ECO:0000256" key="1">
    <source>
        <dbReference type="ARBA" id="ARBA00004492"/>
    </source>
</evidence>
<dbReference type="InterPro" id="IPR043154">
    <property type="entry name" value="Sec-1-like_dom1"/>
</dbReference>
<dbReference type="InterPro" id="IPR001619">
    <property type="entry name" value="Sec1-like"/>
</dbReference>
<dbReference type="AlphaFoldDB" id="A0AAJ7U069"/>
<sequence length="607" mass="68436">MASHLAGGRLNLGVLREAARRRLLQILDKLSGSKAIVWDESLTGPFGLIAEYSLLKEHEVDKMFPLREERLPPLPPSPSRHVIFMLRPRVELMQVVGTSLLKEEGCSPGREYHLVCVPRRCVLCEQHLQQMGVFGTFATIQEYPLDFIPFDSDLISMENEFAFRECHLENDFTSLFHVAKGLMTMQSLYGTIPNISGKGEWARRVTDMLLRMHREMAGVQMHMPPAIDTLLIIDRSVDLLTPMLTQLTYEGLVDEIYGLQNTSVKLPPEKFQPRKQDGEAAAELPSEPKKLILNSAEELYAEIRDRNFNAVGEVLSRKARLITAQFEERHQAKTVGEIKEFVSKLPHMQAVKSSLATHTSIAELVQEVTHSDTFLDSLAVEQEFIAGIDTDKANVYIEEGIAQKLPLMRVLRLMCIQSLCNNGLKPKLLEYYRREIIQTYGFEHMLTLFNLEKAGLLKLQPPGRNNFPTLRKTLRLHQTDVNERAPTDVSYVYSGYAPLSVRLAQLSTRPGWRVIEEALKLLPGPEFHEKQPIPTGLAHKRDTGSRITLVLFLGGVTSAEISAIRFLGQSEDSNTDYVIGTTKLINGTSWLQSLAEKLEPITTCPAK</sequence>
<keyword evidence="6" id="KW-1185">Reference proteome</keyword>
<dbReference type="FunFam" id="1.25.40.850:FF:000002">
    <property type="entry name" value="Vacuolar protein sorting-associated protein 33A"/>
    <property type="match status" value="1"/>
</dbReference>
<gene>
    <name evidence="7" type="primary">VPS33A</name>
</gene>
<dbReference type="SUPFAM" id="SSF56815">
    <property type="entry name" value="Sec1/munc18-like (SM) proteins"/>
    <property type="match status" value="1"/>
</dbReference>
<dbReference type="KEGG" id="pmrn:116951590"/>
<dbReference type="Gene3D" id="3.40.50.1910">
    <property type="match status" value="2"/>
</dbReference>
<dbReference type="InterPro" id="IPR043155">
    <property type="entry name" value="VPS33_dom3b"/>
</dbReference>
<organism evidence="6 7">
    <name type="scientific">Petromyzon marinus</name>
    <name type="common">Sea lamprey</name>
    <dbReference type="NCBI Taxonomy" id="7757"/>
    <lineage>
        <taxon>Eukaryota</taxon>
        <taxon>Metazoa</taxon>
        <taxon>Chordata</taxon>
        <taxon>Craniata</taxon>
        <taxon>Vertebrata</taxon>
        <taxon>Cyclostomata</taxon>
        <taxon>Hyperoartia</taxon>
        <taxon>Petromyzontiformes</taxon>
        <taxon>Petromyzontidae</taxon>
        <taxon>Petromyzon</taxon>
    </lineage>
</organism>
<dbReference type="Gene3D" id="3.90.830.10">
    <property type="entry name" value="Syntaxin Binding Protein 1, Chain A, domain 2"/>
    <property type="match status" value="1"/>
</dbReference>
<evidence type="ECO:0000256" key="3">
    <source>
        <dbReference type="ARBA" id="ARBA00009884"/>
    </source>
</evidence>
<dbReference type="InterPro" id="IPR036045">
    <property type="entry name" value="Sec1-like_sf"/>
</dbReference>
<dbReference type="GO" id="GO:0016192">
    <property type="term" value="P:vesicle-mediated transport"/>
    <property type="evidence" value="ECO:0007669"/>
    <property type="project" value="InterPro"/>
</dbReference>
<keyword evidence="4" id="KW-0653">Protein transport</keyword>
<evidence type="ECO:0000256" key="5">
    <source>
        <dbReference type="ARBA" id="ARBA00023136"/>
    </source>
</evidence>
<dbReference type="GO" id="GO:0031902">
    <property type="term" value="C:late endosome membrane"/>
    <property type="evidence" value="ECO:0007669"/>
    <property type="project" value="UniProtKB-SubCell"/>
</dbReference>
<evidence type="ECO:0000313" key="7">
    <source>
        <dbReference type="RefSeq" id="XP_032826231.1"/>
    </source>
</evidence>
<dbReference type="CTD" id="65082"/>
<reference evidence="7" key="1">
    <citation type="submission" date="2025-08" db="UniProtKB">
        <authorList>
            <consortium name="RefSeq"/>
        </authorList>
    </citation>
    <scope>IDENTIFICATION</scope>
    <source>
        <tissue evidence="7">Sperm</tissue>
    </source>
</reference>
<name>A0AAJ7U069_PETMA</name>
<dbReference type="Gene3D" id="3.40.50.2060">
    <property type="match status" value="1"/>
</dbReference>
<keyword evidence="5" id="KW-0472">Membrane</keyword>
<dbReference type="Pfam" id="PF00995">
    <property type="entry name" value="Sec1"/>
    <property type="match status" value="1"/>
</dbReference>
<protein>
    <submittedName>
        <fullName evidence="7">Vacuolar protein sorting-associated protein 33A isoform X1</fullName>
    </submittedName>
</protein>
<dbReference type="FunFam" id="3.40.50.1910:FF:000005">
    <property type="entry name" value="vacuolar protein sorting-associated protein 33A isoform X1"/>
    <property type="match status" value="1"/>
</dbReference>
<dbReference type="RefSeq" id="XP_032826231.1">
    <property type="nucleotide sequence ID" value="XM_032970340.1"/>
</dbReference>
<comment type="similarity">
    <text evidence="3">Belongs to the STXBP/unc-18/SEC1 family.</text>
</comment>
<dbReference type="GeneID" id="116951590"/>
<proteinExistence type="inferred from homology"/>
<keyword evidence="4" id="KW-0813">Transport</keyword>
<dbReference type="PANTHER" id="PTHR11679">
    <property type="entry name" value="VESICLE PROTEIN SORTING-ASSOCIATED"/>
    <property type="match status" value="1"/>
</dbReference>
<evidence type="ECO:0000256" key="4">
    <source>
        <dbReference type="ARBA" id="ARBA00022927"/>
    </source>
</evidence>
<dbReference type="Proteomes" id="UP001318040">
    <property type="component" value="Chromosome 43"/>
</dbReference>